<organism evidence="2 3">
    <name type="scientific">Kribbella sancticallisti</name>
    <dbReference type="NCBI Taxonomy" id="460087"/>
    <lineage>
        <taxon>Bacteria</taxon>
        <taxon>Bacillati</taxon>
        <taxon>Actinomycetota</taxon>
        <taxon>Actinomycetes</taxon>
        <taxon>Propionibacteriales</taxon>
        <taxon>Kribbellaceae</taxon>
        <taxon>Kribbella</taxon>
    </lineage>
</organism>
<dbReference type="PANTHER" id="PTHR43162:SF1">
    <property type="entry name" value="PRESTALK A DIFFERENTIATION PROTEIN A"/>
    <property type="match status" value="1"/>
</dbReference>
<dbReference type="Proteomes" id="UP001500393">
    <property type="component" value="Unassembled WGS sequence"/>
</dbReference>
<reference evidence="3" key="1">
    <citation type="journal article" date="2019" name="Int. J. Syst. Evol. Microbiol.">
        <title>The Global Catalogue of Microorganisms (GCM) 10K type strain sequencing project: providing services to taxonomists for standard genome sequencing and annotation.</title>
        <authorList>
            <consortium name="The Broad Institute Genomics Platform"/>
            <consortium name="The Broad Institute Genome Sequencing Center for Infectious Disease"/>
            <person name="Wu L."/>
            <person name="Ma J."/>
        </authorList>
    </citation>
    <scope>NUCLEOTIDE SEQUENCE [LARGE SCALE GENOMIC DNA]</scope>
    <source>
        <strain evidence="3">JCM 14969</strain>
    </source>
</reference>
<sequence length="277" mass="30144">MTILVTGATGSVGRLLVDELVTAGAPVRALTNNPAKAALPSGVEVSKGYLGRPETLPAALEGIETVYLAPLPRFVDDFVTCARQAGVRRVVVLSGEPAEYEAQGDPANWHYYKVERAIEDGGFEFVHLRPGQFMNNTLDWADSIRAEGVVRAPYPQAVQTPIDLADIAAVARVVLLDESYTGRKLTMSGPEAITQPEEVAAISAAIGREVKFEELTREEALAVWTPQMGAVSAEWLLDGFRMMSEYLMSPEPTVLEVTGRPALPYREWAVRNADAFR</sequence>
<dbReference type="Gene3D" id="3.90.25.10">
    <property type="entry name" value="UDP-galactose 4-epimerase, domain 1"/>
    <property type="match status" value="1"/>
</dbReference>
<comment type="caution">
    <text evidence="2">The sequence shown here is derived from an EMBL/GenBank/DDBJ whole genome shotgun (WGS) entry which is preliminary data.</text>
</comment>
<dbReference type="InterPro" id="IPR036291">
    <property type="entry name" value="NAD(P)-bd_dom_sf"/>
</dbReference>
<protein>
    <submittedName>
        <fullName evidence="2">NAD(P)H-binding protein</fullName>
    </submittedName>
</protein>
<evidence type="ECO:0000259" key="1">
    <source>
        <dbReference type="Pfam" id="PF05368"/>
    </source>
</evidence>
<proteinExistence type="predicted"/>
<dbReference type="InterPro" id="IPR051604">
    <property type="entry name" value="Ergot_Alk_Oxidoreductase"/>
</dbReference>
<dbReference type="PANTHER" id="PTHR43162">
    <property type="match status" value="1"/>
</dbReference>
<dbReference type="InterPro" id="IPR008030">
    <property type="entry name" value="NmrA-like"/>
</dbReference>
<gene>
    <name evidence="2" type="ORF">GCM10009789_73840</name>
</gene>
<dbReference type="EMBL" id="BAAAOS010000056">
    <property type="protein sequence ID" value="GAA1608619.1"/>
    <property type="molecule type" value="Genomic_DNA"/>
</dbReference>
<name>A0ABP4QDY4_9ACTN</name>
<dbReference type="Gene3D" id="3.40.50.720">
    <property type="entry name" value="NAD(P)-binding Rossmann-like Domain"/>
    <property type="match status" value="1"/>
</dbReference>
<feature type="domain" description="NmrA-like" evidence="1">
    <location>
        <begin position="2"/>
        <end position="222"/>
    </location>
</feature>
<dbReference type="Pfam" id="PF05368">
    <property type="entry name" value="NmrA"/>
    <property type="match status" value="1"/>
</dbReference>
<evidence type="ECO:0000313" key="2">
    <source>
        <dbReference type="EMBL" id="GAA1608619.1"/>
    </source>
</evidence>
<dbReference type="SUPFAM" id="SSF51735">
    <property type="entry name" value="NAD(P)-binding Rossmann-fold domains"/>
    <property type="match status" value="1"/>
</dbReference>
<evidence type="ECO:0000313" key="3">
    <source>
        <dbReference type="Proteomes" id="UP001500393"/>
    </source>
</evidence>
<accession>A0ABP4QDY4</accession>
<keyword evidence="3" id="KW-1185">Reference proteome</keyword>
<dbReference type="RefSeq" id="WP_344221368.1">
    <property type="nucleotide sequence ID" value="NZ_BAAAOS010000056.1"/>
</dbReference>